<keyword evidence="2" id="KW-0472">Membrane</keyword>
<comment type="caution">
    <text evidence="4">The sequence shown here is derived from an EMBL/GenBank/DDBJ whole genome shotgun (WGS) entry which is preliminary data.</text>
</comment>
<dbReference type="Pfam" id="PF00134">
    <property type="entry name" value="Cyclin_N"/>
    <property type="match status" value="1"/>
</dbReference>
<dbReference type="InterPro" id="IPR043198">
    <property type="entry name" value="Cyclin/Ssn8"/>
</dbReference>
<evidence type="ECO:0000313" key="4">
    <source>
        <dbReference type="EMBL" id="ORY40793.1"/>
    </source>
</evidence>
<dbReference type="STRING" id="329046.A0A1Y2C174"/>
<name>A0A1Y2C174_9FUNG</name>
<keyword evidence="2" id="KW-1133">Transmembrane helix</keyword>
<comment type="similarity">
    <text evidence="1">Belongs to the cyclin family.</text>
</comment>
<accession>A0A1Y2C174</accession>
<dbReference type="InterPro" id="IPR036915">
    <property type="entry name" value="Cyclin-like_sf"/>
</dbReference>
<dbReference type="GO" id="GO:0006357">
    <property type="term" value="P:regulation of transcription by RNA polymerase II"/>
    <property type="evidence" value="ECO:0007669"/>
    <property type="project" value="InterPro"/>
</dbReference>
<dbReference type="InterPro" id="IPR006671">
    <property type="entry name" value="Cyclin_N"/>
</dbReference>
<proteinExistence type="inferred from homology"/>
<evidence type="ECO:0000259" key="3">
    <source>
        <dbReference type="SMART" id="SM00385"/>
    </source>
</evidence>
<feature type="domain" description="Cyclin-like" evidence="3">
    <location>
        <begin position="42"/>
        <end position="142"/>
    </location>
</feature>
<dbReference type="PANTHER" id="PTHR10026">
    <property type="entry name" value="CYCLIN"/>
    <property type="match status" value="1"/>
</dbReference>
<keyword evidence="5" id="KW-1185">Reference proteome</keyword>
<feature type="domain" description="Cyclin-like" evidence="3">
    <location>
        <begin position="155"/>
        <end position="241"/>
    </location>
</feature>
<evidence type="ECO:0000256" key="2">
    <source>
        <dbReference type="SAM" id="Phobius"/>
    </source>
</evidence>
<evidence type="ECO:0000256" key="1">
    <source>
        <dbReference type="RuleBase" id="RU000383"/>
    </source>
</evidence>
<dbReference type="SMART" id="SM00385">
    <property type="entry name" value="CYCLIN"/>
    <property type="match status" value="2"/>
</dbReference>
<reference evidence="4 5" key="1">
    <citation type="submission" date="2016-07" db="EMBL/GenBank/DDBJ databases">
        <title>Pervasive Adenine N6-methylation of Active Genes in Fungi.</title>
        <authorList>
            <consortium name="DOE Joint Genome Institute"/>
            <person name="Mondo S.J."/>
            <person name="Dannebaum R.O."/>
            <person name="Kuo R.C."/>
            <person name="Labutti K."/>
            <person name="Haridas S."/>
            <person name="Kuo A."/>
            <person name="Salamov A."/>
            <person name="Ahrendt S.R."/>
            <person name="Lipzen A."/>
            <person name="Sullivan W."/>
            <person name="Andreopoulos W.B."/>
            <person name="Clum A."/>
            <person name="Lindquist E."/>
            <person name="Daum C."/>
            <person name="Ramamoorthy G.K."/>
            <person name="Gryganskyi A."/>
            <person name="Culley D."/>
            <person name="Magnuson J.K."/>
            <person name="James T.Y."/>
            <person name="O'Malley M.A."/>
            <person name="Stajich J.E."/>
            <person name="Spatafora J.W."/>
            <person name="Visel A."/>
            <person name="Grigoriev I.V."/>
        </authorList>
    </citation>
    <scope>NUCLEOTIDE SEQUENCE [LARGE SCALE GENOMIC DNA]</scope>
    <source>
        <strain evidence="4 5">JEL800</strain>
    </source>
</reference>
<dbReference type="Gene3D" id="1.10.472.10">
    <property type="entry name" value="Cyclin-like"/>
    <property type="match status" value="2"/>
</dbReference>
<dbReference type="SUPFAM" id="SSF47954">
    <property type="entry name" value="Cyclin-like"/>
    <property type="match status" value="2"/>
</dbReference>
<protein>
    <submittedName>
        <fullName evidence="4">Cyclin-like protein</fullName>
    </submittedName>
</protein>
<dbReference type="Proteomes" id="UP000193642">
    <property type="component" value="Unassembled WGS sequence"/>
</dbReference>
<dbReference type="InterPro" id="IPR013763">
    <property type="entry name" value="Cyclin-like_dom"/>
</dbReference>
<dbReference type="EMBL" id="MCGO01000034">
    <property type="protein sequence ID" value="ORY40793.1"/>
    <property type="molecule type" value="Genomic_DNA"/>
</dbReference>
<dbReference type="GO" id="GO:0016538">
    <property type="term" value="F:cyclin-dependent protein serine/threonine kinase regulator activity"/>
    <property type="evidence" value="ECO:0007669"/>
    <property type="project" value="InterPro"/>
</dbReference>
<feature type="transmembrane region" description="Helical" evidence="2">
    <location>
        <begin position="43"/>
        <end position="65"/>
    </location>
</feature>
<sequence length="258" mass="29782">MSLVPPKNAWRFSAEEMRFPASVVHSNIRLEDERELRSKGSKFIANMGVALKLPAAVIATAQVFMHRFFQRESFKTHKYHDVCGAAVYLATKVEETGRRLRQVITIAAQKALKNDAHKVEENSKEFKNWWDTIMYYEELLLDVLCWEVNIDYPYEWILRLCKLFGAPQPIKESAWALANDSYRYPFCLQFSSQEIATACVVTAFLLAEGHDSDPSRIFVYCSTFGMSWERVMEVVEGLVGEVHEREVKMRLAIVVEKV</sequence>
<keyword evidence="2" id="KW-0812">Transmembrane</keyword>
<dbReference type="OrthoDB" id="25002at2759"/>
<evidence type="ECO:0000313" key="5">
    <source>
        <dbReference type="Proteomes" id="UP000193642"/>
    </source>
</evidence>
<dbReference type="AlphaFoldDB" id="A0A1Y2C174"/>
<dbReference type="CDD" id="cd20546">
    <property type="entry name" value="CYCLIN_SpCG1C_ScCTK2-like_rpt2"/>
    <property type="match status" value="1"/>
</dbReference>
<organism evidence="4 5">
    <name type="scientific">Rhizoclosmatium globosum</name>
    <dbReference type="NCBI Taxonomy" id="329046"/>
    <lineage>
        <taxon>Eukaryota</taxon>
        <taxon>Fungi</taxon>
        <taxon>Fungi incertae sedis</taxon>
        <taxon>Chytridiomycota</taxon>
        <taxon>Chytridiomycota incertae sedis</taxon>
        <taxon>Chytridiomycetes</taxon>
        <taxon>Chytridiales</taxon>
        <taxon>Chytriomycetaceae</taxon>
        <taxon>Rhizoclosmatium</taxon>
    </lineage>
</organism>
<keyword evidence="1" id="KW-0195">Cyclin</keyword>
<gene>
    <name evidence="4" type="ORF">BCR33DRAFT_787439</name>
</gene>